<accession>A0A401JAG3</accession>
<protein>
    <recommendedName>
        <fullName evidence="4">Lipoprotein</fullName>
    </recommendedName>
</protein>
<dbReference type="OrthoDB" id="8562564at2"/>
<evidence type="ECO:0008006" key="4">
    <source>
        <dbReference type="Google" id="ProtNLM"/>
    </source>
</evidence>
<organism evidence="2 3">
    <name type="scientific">Sulfuriferula multivorans</name>
    <dbReference type="NCBI Taxonomy" id="1559896"/>
    <lineage>
        <taxon>Bacteria</taxon>
        <taxon>Pseudomonadati</taxon>
        <taxon>Pseudomonadota</taxon>
        <taxon>Betaproteobacteria</taxon>
        <taxon>Nitrosomonadales</taxon>
        <taxon>Sulfuricellaceae</taxon>
        <taxon>Sulfuriferula</taxon>
    </lineage>
</organism>
<dbReference type="AlphaFoldDB" id="A0A401JAG3"/>
<proteinExistence type="predicted"/>
<evidence type="ECO:0000313" key="2">
    <source>
        <dbReference type="EMBL" id="GBL44550.1"/>
    </source>
</evidence>
<feature type="chain" id="PRO_5019045793" description="Lipoprotein" evidence="1">
    <location>
        <begin position="18"/>
        <end position="230"/>
    </location>
</feature>
<dbReference type="PROSITE" id="PS51257">
    <property type="entry name" value="PROKAR_LIPOPROTEIN"/>
    <property type="match status" value="1"/>
</dbReference>
<dbReference type="EMBL" id="BGOW01000002">
    <property type="protein sequence ID" value="GBL44550.1"/>
    <property type="molecule type" value="Genomic_DNA"/>
</dbReference>
<dbReference type="Proteomes" id="UP000286806">
    <property type="component" value="Unassembled WGS sequence"/>
</dbReference>
<name>A0A401JAG3_9PROT</name>
<evidence type="ECO:0000256" key="1">
    <source>
        <dbReference type="SAM" id="SignalP"/>
    </source>
</evidence>
<reference evidence="2 3" key="1">
    <citation type="journal article" date="2019" name="Front. Microbiol.">
        <title>Genomes of Neutrophilic Sulfur-Oxidizing Chemolithoautotrophs Representing 9 Proteobacterial Species From 8 Genera.</title>
        <authorList>
            <person name="Watanabe T."/>
            <person name="Kojima H."/>
            <person name="Umezawa K."/>
            <person name="Hori C."/>
            <person name="Takasuka T.E."/>
            <person name="Kato Y."/>
            <person name="Fukui M."/>
        </authorList>
    </citation>
    <scope>NUCLEOTIDE SEQUENCE [LARGE SCALE GENOMIC DNA]</scope>
    <source>
        <strain evidence="2 3">TTN</strain>
    </source>
</reference>
<keyword evidence="3" id="KW-1185">Reference proteome</keyword>
<keyword evidence="1" id="KW-0732">Signal</keyword>
<comment type="caution">
    <text evidence="2">The sequence shown here is derived from an EMBL/GenBank/DDBJ whole genome shotgun (WGS) entry which is preliminary data.</text>
</comment>
<dbReference type="RefSeq" id="WP_124703395.1">
    <property type="nucleotide sequence ID" value="NZ_BGOW01000002.1"/>
</dbReference>
<feature type="signal peptide" evidence="1">
    <location>
        <begin position="1"/>
        <end position="17"/>
    </location>
</feature>
<sequence>MKIVFIPILSLLLGACAGQSAPDWQYDAQTAATRYTQHYLAGDVKLAETSFTQARSAVAATGDIAAVGHIELLRCGLHVASLDFAPCTGYTELAAIRTTPADNAYARFISGNWQGIDPKLVPAQYGTLMGAANLSQANINQNIVAIADPVSRLVATGIMVRRGQFDAATLQAAVDVASKQGWRRPLLTYLGLQEKQGGDAATLAIIAARIRLVEQSMMRPAAKPAADTTK</sequence>
<evidence type="ECO:0000313" key="3">
    <source>
        <dbReference type="Proteomes" id="UP000286806"/>
    </source>
</evidence>
<gene>
    <name evidence="2" type="ORF">SFMTTN_0347</name>
</gene>